<evidence type="ECO:0000259" key="1">
    <source>
        <dbReference type="Pfam" id="PF03372"/>
    </source>
</evidence>
<dbReference type="PANTHER" id="PTHR33710:SF71">
    <property type="entry name" value="ENDONUCLEASE_EXONUCLEASE_PHOSPHATASE DOMAIN-CONTAINING PROTEIN"/>
    <property type="match status" value="1"/>
</dbReference>
<evidence type="ECO:0000313" key="3">
    <source>
        <dbReference type="Proteomes" id="UP001318860"/>
    </source>
</evidence>
<dbReference type="PANTHER" id="PTHR33710">
    <property type="entry name" value="BNAC02G09200D PROTEIN"/>
    <property type="match status" value="1"/>
</dbReference>
<feature type="domain" description="Endonuclease/exonuclease/phosphatase" evidence="1">
    <location>
        <begin position="13"/>
        <end position="222"/>
    </location>
</feature>
<dbReference type="EMBL" id="JABTTQ020000009">
    <property type="protein sequence ID" value="KAK6149686.1"/>
    <property type="molecule type" value="Genomic_DNA"/>
</dbReference>
<comment type="caution">
    <text evidence="2">The sequence shown here is derived from an EMBL/GenBank/DDBJ whole genome shotgun (WGS) entry which is preliminary data.</text>
</comment>
<proteinExistence type="predicted"/>
<name>A0ABR0WSX5_REHGL</name>
<protein>
    <recommendedName>
        <fullName evidence="1">Endonuclease/exonuclease/phosphatase domain-containing protein</fullName>
    </recommendedName>
</protein>
<evidence type="ECO:0000313" key="2">
    <source>
        <dbReference type="EMBL" id="KAK6149686.1"/>
    </source>
</evidence>
<dbReference type="Proteomes" id="UP001318860">
    <property type="component" value="Unassembled WGS sequence"/>
</dbReference>
<dbReference type="Gene3D" id="3.60.10.10">
    <property type="entry name" value="Endonuclease/exonuclease/phosphatase"/>
    <property type="match status" value="1"/>
</dbReference>
<accession>A0ABR0WSX5</accession>
<dbReference type="SUPFAM" id="SSF56219">
    <property type="entry name" value="DNase I-like"/>
    <property type="match status" value="1"/>
</dbReference>
<reference evidence="2 3" key="1">
    <citation type="journal article" date="2021" name="Comput. Struct. Biotechnol. J.">
        <title>De novo genome assembly of the potent medicinal plant Rehmannia glutinosa using nanopore technology.</title>
        <authorList>
            <person name="Ma L."/>
            <person name="Dong C."/>
            <person name="Song C."/>
            <person name="Wang X."/>
            <person name="Zheng X."/>
            <person name="Niu Y."/>
            <person name="Chen S."/>
            <person name="Feng W."/>
        </authorList>
    </citation>
    <scope>NUCLEOTIDE SEQUENCE [LARGE SCALE GENOMIC DNA]</scope>
    <source>
        <strain evidence="2">DH-2019</strain>
    </source>
</reference>
<keyword evidence="3" id="KW-1185">Reference proteome</keyword>
<dbReference type="InterPro" id="IPR005135">
    <property type="entry name" value="Endo/exonuclease/phosphatase"/>
</dbReference>
<dbReference type="InterPro" id="IPR036691">
    <property type="entry name" value="Endo/exonu/phosph_ase_sf"/>
</dbReference>
<organism evidence="2 3">
    <name type="scientific">Rehmannia glutinosa</name>
    <name type="common">Chinese foxglove</name>
    <dbReference type="NCBI Taxonomy" id="99300"/>
    <lineage>
        <taxon>Eukaryota</taxon>
        <taxon>Viridiplantae</taxon>
        <taxon>Streptophyta</taxon>
        <taxon>Embryophyta</taxon>
        <taxon>Tracheophyta</taxon>
        <taxon>Spermatophyta</taxon>
        <taxon>Magnoliopsida</taxon>
        <taxon>eudicotyledons</taxon>
        <taxon>Gunneridae</taxon>
        <taxon>Pentapetalae</taxon>
        <taxon>asterids</taxon>
        <taxon>lamiids</taxon>
        <taxon>Lamiales</taxon>
        <taxon>Orobanchaceae</taxon>
        <taxon>Rehmannieae</taxon>
        <taxon>Rehmannia</taxon>
    </lineage>
</organism>
<sequence length="345" mass="40327">MAPRLGNLGQEVLSRNIRKQDPTVTFLMETKLETTEMKQICEKLGYSNFYIVDCDKSHGGRRGGLCLMWKESINLQVQLANPHVIDTVISIPHTQSKWRLSGIYGWPEDSQKCHTWQLIRDIRGNNNTPWLCMGDFNEILYHSEKVGGRLKEDSKLKAFQDVLSECNLDDLGFEGYNFTWTNGQEGDKNIQERLDRCVANMEWVSLYPAYKIEHHARILSDHCPLTITWNDQARKKQRKRLRVFRFEKMWLQDESCRPFVQNAWMNQDHWERAHFGSITKQLEQTRTQIGKIQNMPPTATNINATKSLEKKLLTLLKRRRLCGIKDHVPIGYETETKYDFLSSSC</sequence>
<dbReference type="Pfam" id="PF03372">
    <property type="entry name" value="Exo_endo_phos"/>
    <property type="match status" value="1"/>
</dbReference>
<gene>
    <name evidence="2" type="ORF">DH2020_017211</name>
</gene>